<proteinExistence type="predicted"/>
<dbReference type="AlphaFoldDB" id="A0A0N4XBW8"/>
<name>A0A0N4XBW8_HAEPC</name>
<dbReference type="WBParaSite" id="HPLM_0002186301-mRNA-1">
    <property type="protein sequence ID" value="HPLM_0002186301-mRNA-1"/>
    <property type="gene ID" value="HPLM_0002186301"/>
</dbReference>
<organism evidence="1">
    <name type="scientific">Haemonchus placei</name>
    <name type="common">Barber's pole worm</name>
    <dbReference type="NCBI Taxonomy" id="6290"/>
    <lineage>
        <taxon>Eukaryota</taxon>
        <taxon>Metazoa</taxon>
        <taxon>Ecdysozoa</taxon>
        <taxon>Nematoda</taxon>
        <taxon>Chromadorea</taxon>
        <taxon>Rhabditida</taxon>
        <taxon>Rhabditina</taxon>
        <taxon>Rhabditomorpha</taxon>
        <taxon>Strongyloidea</taxon>
        <taxon>Trichostrongylidae</taxon>
        <taxon>Haemonchus</taxon>
    </lineage>
</organism>
<evidence type="ECO:0000313" key="1">
    <source>
        <dbReference type="WBParaSite" id="HPLM_0002186301-mRNA-1"/>
    </source>
</evidence>
<accession>A0A0N4XBW8</accession>
<reference evidence="1" key="1">
    <citation type="submission" date="2017-02" db="UniProtKB">
        <authorList>
            <consortium name="WormBaseParasite"/>
        </authorList>
    </citation>
    <scope>IDENTIFICATION</scope>
</reference>
<sequence length="84" mass="9686">LNSFHPNIAVQFFGVETDMYREEVVCVTIGHTELQGPSRISAVNNWHCPNKLITAFLIIVGALAFRDYRNRSSRQWNCDDNIFQ</sequence>
<protein>
    <submittedName>
        <fullName evidence="1">Transmembrane protein</fullName>
    </submittedName>
</protein>